<dbReference type="Proteomes" id="UP000272942">
    <property type="component" value="Unassembled WGS sequence"/>
</dbReference>
<reference evidence="5 6" key="2">
    <citation type="submission" date="2018-11" db="EMBL/GenBank/DDBJ databases">
        <authorList>
            <consortium name="Pathogen Informatics"/>
        </authorList>
    </citation>
    <scope>NUCLEOTIDE SEQUENCE [LARGE SCALE GENOMIC DNA]</scope>
    <source>
        <strain evidence="5 6">Egypt</strain>
    </source>
</reference>
<dbReference type="PROSITE" id="PS50084">
    <property type="entry name" value="KH_TYPE_1"/>
    <property type="match status" value="2"/>
</dbReference>
<dbReference type="EMBL" id="UZAN01039541">
    <property type="protein sequence ID" value="VDP66089.1"/>
    <property type="molecule type" value="Genomic_DNA"/>
</dbReference>
<dbReference type="Pfam" id="PF00013">
    <property type="entry name" value="KH_1"/>
    <property type="match status" value="2"/>
</dbReference>
<dbReference type="GO" id="GO:0003723">
    <property type="term" value="F:RNA binding"/>
    <property type="evidence" value="ECO:0007669"/>
    <property type="project" value="UniProtKB-UniRule"/>
</dbReference>
<evidence type="ECO:0000256" key="2">
    <source>
        <dbReference type="PROSITE-ProRule" id="PRU00117"/>
    </source>
</evidence>
<dbReference type="SUPFAM" id="SSF54791">
    <property type="entry name" value="Eukaryotic type KH-domain (KH-domain type I)"/>
    <property type="match status" value="2"/>
</dbReference>
<keyword evidence="1" id="KW-0677">Repeat</keyword>
<dbReference type="AlphaFoldDB" id="A0A183A5T5"/>
<dbReference type="InterPro" id="IPR036612">
    <property type="entry name" value="KH_dom_type_1_sf"/>
</dbReference>
<organism evidence="7">
    <name type="scientific">Echinostoma caproni</name>
    <dbReference type="NCBI Taxonomy" id="27848"/>
    <lineage>
        <taxon>Eukaryota</taxon>
        <taxon>Metazoa</taxon>
        <taxon>Spiralia</taxon>
        <taxon>Lophotrochozoa</taxon>
        <taxon>Platyhelminthes</taxon>
        <taxon>Trematoda</taxon>
        <taxon>Digenea</taxon>
        <taxon>Plagiorchiida</taxon>
        <taxon>Echinostomata</taxon>
        <taxon>Echinostomatoidea</taxon>
        <taxon>Echinostomatidae</taxon>
        <taxon>Echinostoma</taxon>
    </lineage>
</organism>
<proteinExistence type="predicted"/>
<sequence length="747" mass="79649">MAFTSVVTAYPAQPVTDLSNGTIGLQAFPSFQTVNIPQSKQMSLVNSSEASTSLIVPSVTPPPPPPQQHTPYFQSASLPNAYFTTTNSANDPFRFIHPTLHALINPYTSFRSSPYQIPVTNGQSTRACLLPTPASRVQTPSAETVPLGENSGLGRNTASGEGQCESGTMSEDQLSIKHSTSTSESQFPHQNTIILIVRLLMSGKRGENVKKYREEDFTQGLLRMGDEGLTCPPVTLRLLVPATQCGSIIGKGGSRIKDVRESPAKGPVIPYRPKSAFVNHAMMCPTGPYPAGVMHTPIAYAGIHAENNPEHAYATCTSTHGMVINSPAQINTEPSTPIPSSVGQPMLGTIGISQPKIVTVDGNMNAAFSASTDSPTTAGNALNPGRPNLVGDLLADPSQLTNALSFSDFSNNPVSLLNAIHSNHLATNSLPNPILNPIAPGFAFPELSLNPRLLGFYNPQPIAVPHPNGTDVSDEATDPRQPNGAFLPDLYANNPLLSLIHSNGYLQSTGMLSPVPPSPVPILQNKSSILGLPAFPLQPTLLSSSSGLPACPEDTNVIKEIVLSNDLIGCIIGRGGTTVNEIRNISKAQVKISNCEDGAKDRKVTLSGSPHAVNLAHFLIINSVAAHQQMWSFNVQLASAATLLMTQSRAPSDSTESIKIPWPALNIAPKTDVSEHEWEPEASSNCPNHKRDVSQNAYENLADIPRSVPDIVDSNPANLKQHALHIKMTSCKPSEFKQKGRSKIAPY</sequence>
<reference evidence="7" key="1">
    <citation type="submission" date="2016-06" db="UniProtKB">
        <authorList>
            <consortium name="WormBaseParasite"/>
        </authorList>
    </citation>
    <scope>IDENTIFICATION</scope>
</reference>
<keyword evidence="2" id="KW-0694">RNA-binding</keyword>
<dbReference type="InterPro" id="IPR004088">
    <property type="entry name" value="KH_dom_type_1"/>
</dbReference>
<gene>
    <name evidence="5" type="ORF">ECPE_LOCUS2320</name>
</gene>
<evidence type="ECO:0000313" key="5">
    <source>
        <dbReference type="EMBL" id="VDP66089.1"/>
    </source>
</evidence>
<evidence type="ECO:0000256" key="3">
    <source>
        <dbReference type="SAM" id="MobiDB-lite"/>
    </source>
</evidence>
<dbReference type="WBParaSite" id="ECPE_0000232001-mRNA-1">
    <property type="protein sequence ID" value="ECPE_0000232001-mRNA-1"/>
    <property type="gene ID" value="ECPE_0000232001"/>
</dbReference>
<evidence type="ECO:0000313" key="7">
    <source>
        <dbReference type="WBParaSite" id="ECPE_0000232001-mRNA-1"/>
    </source>
</evidence>
<feature type="region of interest" description="Disordered" evidence="3">
    <location>
        <begin position="133"/>
        <end position="185"/>
    </location>
</feature>
<accession>A0A183A5T5</accession>
<dbReference type="CDD" id="cd22439">
    <property type="entry name" value="KH-I_PCBP_rpt3"/>
    <property type="match status" value="1"/>
</dbReference>
<dbReference type="SMART" id="SM00322">
    <property type="entry name" value="KH"/>
    <property type="match status" value="2"/>
</dbReference>
<name>A0A183A5T5_9TREM</name>
<dbReference type="InterPro" id="IPR004087">
    <property type="entry name" value="KH_dom"/>
</dbReference>
<feature type="compositionally biased region" description="Polar residues" evidence="3">
    <location>
        <begin position="153"/>
        <end position="185"/>
    </location>
</feature>
<dbReference type="Gene3D" id="3.30.1370.10">
    <property type="entry name" value="K Homology domain, type 1"/>
    <property type="match status" value="2"/>
</dbReference>
<protein>
    <submittedName>
        <fullName evidence="7">KH domain-containing protein</fullName>
    </submittedName>
</protein>
<evidence type="ECO:0000256" key="1">
    <source>
        <dbReference type="ARBA" id="ARBA00022737"/>
    </source>
</evidence>
<dbReference type="PANTHER" id="PTHR10288">
    <property type="entry name" value="KH DOMAIN CONTAINING RNA BINDING PROTEIN"/>
    <property type="match status" value="1"/>
</dbReference>
<feature type="domain" description="K Homology" evidence="4">
    <location>
        <begin position="232"/>
        <end position="288"/>
    </location>
</feature>
<evidence type="ECO:0000313" key="6">
    <source>
        <dbReference type="Proteomes" id="UP000272942"/>
    </source>
</evidence>
<keyword evidence="6" id="KW-1185">Reference proteome</keyword>
<evidence type="ECO:0000259" key="4">
    <source>
        <dbReference type="SMART" id="SM00322"/>
    </source>
</evidence>
<dbReference type="OrthoDB" id="442947at2759"/>
<feature type="domain" description="K Homology" evidence="4">
    <location>
        <begin position="555"/>
        <end position="625"/>
    </location>
</feature>